<feature type="compositionally biased region" description="Acidic residues" evidence="1">
    <location>
        <begin position="108"/>
        <end position="128"/>
    </location>
</feature>
<gene>
    <name evidence="2" type="ORF">BV898_17890</name>
</gene>
<keyword evidence="3" id="KW-1185">Reference proteome</keyword>
<feature type="compositionally biased region" description="Low complexity" evidence="1">
    <location>
        <begin position="146"/>
        <end position="158"/>
    </location>
</feature>
<evidence type="ECO:0000313" key="2">
    <source>
        <dbReference type="EMBL" id="OWA53462.1"/>
    </source>
</evidence>
<proteinExistence type="predicted"/>
<dbReference type="Proteomes" id="UP000192578">
    <property type="component" value="Unassembled WGS sequence"/>
</dbReference>
<protein>
    <submittedName>
        <fullName evidence="2">Uncharacterized protein</fullName>
    </submittedName>
</protein>
<feature type="region of interest" description="Disordered" evidence="1">
    <location>
        <begin position="107"/>
        <end position="165"/>
    </location>
</feature>
<accession>A0A9X6NGC8</accession>
<name>A0A9X6NGC8_HYPEX</name>
<evidence type="ECO:0000313" key="3">
    <source>
        <dbReference type="Proteomes" id="UP000192578"/>
    </source>
</evidence>
<organism evidence="2 3">
    <name type="scientific">Hypsibius exemplaris</name>
    <name type="common">Freshwater tardigrade</name>
    <dbReference type="NCBI Taxonomy" id="2072580"/>
    <lineage>
        <taxon>Eukaryota</taxon>
        <taxon>Metazoa</taxon>
        <taxon>Ecdysozoa</taxon>
        <taxon>Tardigrada</taxon>
        <taxon>Eutardigrada</taxon>
        <taxon>Parachela</taxon>
        <taxon>Hypsibioidea</taxon>
        <taxon>Hypsibiidae</taxon>
        <taxon>Hypsibius</taxon>
    </lineage>
</organism>
<feature type="region of interest" description="Disordered" evidence="1">
    <location>
        <begin position="74"/>
        <end position="95"/>
    </location>
</feature>
<comment type="caution">
    <text evidence="2">The sequence shown here is derived from an EMBL/GenBank/DDBJ whole genome shotgun (WGS) entry which is preliminary data.</text>
</comment>
<reference evidence="3" key="1">
    <citation type="submission" date="2017-01" db="EMBL/GenBank/DDBJ databases">
        <title>Comparative genomics of anhydrobiosis in the tardigrade Hypsibius dujardini.</title>
        <authorList>
            <person name="Yoshida Y."/>
            <person name="Koutsovoulos G."/>
            <person name="Laetsch D."/>
            <person name="Stevens L."/>
            <person name="Kumar S."/>
            <person name="Horikawa D."/>
            <person name="Ishino K."/>
            <person name="Komine S."/>
            <person name="Tomita M."/>
            <person name="Blaxter M."/>
            <person name="Arakawa K."/>
        </authorList>
    </citation>
    <scope>NUCLEOTIDE SEQUENCE [LARGE SCALE GENOMIC DNA]</scope>
    <source>
        <strain evidence="3">Z151</strain>
    </source>
</reference>
<dbReference type="AlphaFoldDB" id="A0A9X6NGC8"/>
<evidence type="ECO:0000256" key="1">
    <source>
        <dbReference type="SAM" id="MobiDB-lite"/>
    </source>
</evidence>
<sequence length="204" mass="22405">MTTGSPAKRTLTSYKTRTTAEWIPLFDDFLTRKPKSPLNAIAKDIWQGDNPQPPSPSDIVKHFGEFKKAVQRELKGGKQHFRLAPRKEGSKKSKGWMNLRIFELGEAAVDDTEEGASEESPTSDDDQEGTSSREHSLTPLRPQVLGTSSNTGSPNTPNSDKDAEIERLNKIIQGLRATNNHQHALIDQLLAAQCGSLSTSEPGN</sequence>
<dbReference type="EMBL" id="MTYJ01000323">
    <property type="protein sequence ID" value="OWA53462.1"/>
    <property type="molecule type" value="Genomic_DNA"/>
</dbReference>